<dbReference type="Proteomes" id="UP001174909">
    <property type="component" value="Unassembled WGS sequence"/>
</dbReference>
<gene>
    <name evidence="1" type="ORF">GBAR_LOCUS2685</name>
</gene>
<accession>A0AA35W3C7</accession>
<sequence>TVNTIKTRYILHNGNCGINKYQVAIAAVNVVGVGKKYASPYFSMEVLRSVSNFKTDLSGDFPVLKLQLHSNCLDDVIYHVELVPTYSSGPSLNLLSNTTQFGQTLLTLSSEQVTFNEYYKATVRIQGFPMFQHHLTCSTFDVQSVTIKEYSGYVHITCHFAVGSKLKECKIVLRSHEAMNQGRDSRHVYTASRIAGSLEAATVIVLPNGNYTVDVFDNETEYPAYSTELTISYAQLRDKTGLANTNMMNQQRSSINTSWMTTQCI</sequence>
<comment type="caution">
    <text evidence="1">The sequence shown here is derived from an EMBL/GenBank/DDBJ whole genome shotgun (WGS) entry which is preliminary data.</text>
</comment>
<dbReference type="EMBL" id="CASHTH010000374">
    <property type="protein sequence ID" value="CAI7999331.1"/>
    <property type="molecule type" value="Genomic_DNA"/>
</dbReference>
<evidence type="ECO:0000313" key="1">
    <source>
        <dbReference type="EMBL" id="CAI7999331.1"/>
    </source>
</evidence>
<dbReference type="AlphaFoldDB" id="A0AA35W3C7"/>
<organism evidence="1 2">
    <name type="scientific">Geodia barretti</name>
    <name type="common">Barrett's horny sponge</name>
    <dbReference type="NCBI Taxonomy" id="519541"/>
    <lineage>
        <taxon>Eukaryota</taxon>
        <taxon>Metazoa</taxon>
        <taxon>Porifera</taxon>
        <taxon>Demospongiae</taxon>
        <taxon>Heteroscleromorpha</taxon>
        <taxon>Tetractinellida</taxon>
        <taxon>Astrophorina</taxon>
        <taxon>Geodiidae</taxon>
        <taxon>Geodia</taxon>
    </lineage>
</organism>
<reference evidence="1" key="1">
    <citation type="submission" date="2023-03" db="EMBL/GenBank/DDBJ databases">
        <authorList>
            <person name="Steffen K."/>
            <person name="Cardenas P."/>
        </authorList>
    </citation>
    <scope>NUCLEOTIDE SEQUENCE</scope>
</reference>
<feature type="non-terminal residue" evidence="1">
    <location>
        <position position="1"/>
    </location>
</feature>
<keyword evidence="2" id="KW-1185">Reference proteome</keyword>
<protein>
    <submittedName>
        <fullName evidence="1">Uncharacterized protein</fullName>
    </submittedName>
</protein>
<evidence type="ECO:0000313" key="2">
    <source>
        <dbReference type="Proteomes" id="UP001174909"/>
    </source>
</evidence>
<name>A0AA35W3C7_GEOBA</name>
<proteinExistence type="predicted"/>